<protein>
    <submittedName>
        <fullName evidence="1">Uncharacterized protein</fullName>
    </submittedName>
</protein>
<gene>
    <name evidence="1" type="ORF">ABLG96_01010</name>
</gene>
<organism evidence="1">
    <name type="scientific">Nakamurella sp. A5-74</name>
    <dbReference type="NCBI Taxonomy" id="3158264"/>
    <lineage>
        <taxon>Bacteria</taxon>
        <taxon>Bacillati</taxon>
        <taxon>Actinomycetota</taxon>
        <taxon>Actinomycetes</taxon>
        <taxon>Nakamurellales</taxon>
        <taxon>Nakamurellaceae</taxon>
        <taxon>Nakamurella</taxon>
    </lineage>
</organism>
<dbReference type="AlphaFoldDB" id="A0AAU8DPQ2"/>
<name>A0AAU8DPQ2_9ACTN</name>
<reference evidence="1" key="1">
    <citation type="submission" date="2024-05" db="EMBL/GenBank/DDBJ databases">
        <authorList>
            <person name="Cai S.Y."/>
            <person name="Jin L.M."/>
            <person name="Li H.R."/>
        </authorList>
    </citation>
    <scope>NUCLEOTIDE SEQUENCE</scope>
    <source>
        <strain evidence="1">A5-74</strain>
    </source>
</reference>
<dbReference type="RefSeq" id="WP_353649575.1">
    <property type="nucleotide sequence ID" value="NZ_CP159218.1"/>
</dbReference>
<evidence type="ECO:0000313" key="1">
    <source>
        <dbReference type="EMBL" id="XCG63960.1"/>
    </source>
</evidence>
<dbReference type="EMBL" id="CP159218">
    <property type="protein sequence ID" value="XCG63960.1"/>
    <property type="molecule type" value="Genomic_DNA"/>
</dbReference>
<proteinExistence type="predicted"/>
<accession>A0AAU8DPQ2</accession>
<sequence length="177" mass="19041">MSTLDQLLVRHHVDLDQAERALRQILEPAVPLTAGQLAELADSGFHLDAHIDTTHALSAEAVRQNQLATAHTGAEVAANNAISAGRVRSRAAAGELVSVLVDGVQRFPRFQFDEAGRLRRGLDKVSPHIPDDWSWIGYDNYLATPSLALDGDIVTPIAWLAAGKPAAVVIANMGNNW</sequence>